<dbReference type="PANTHER" id="PTHR28229:SF1">
    <property type="entry name" value="TRANSLOCATION PROTEIN SEC66"/>
    <property type="match status" value="1"/>
</dbReference>
<evidence type="ECO:0000313" key="3">
    <source>
        <dbReference type="EMBL" id="CEM11653.1"/>
    </source>
</evidence>
<dbReference type="GO" id="GO:0031207">
    <property type="term" value="C:Sec62/Sec63 complex"/>
    <property type="evidence" value="ECO:0007669"/>
    <property type="project" value="InterPro"/>
</dbReference>
<dbReference type="InterPro" id="IPR018624">
    <property type="entry name" value="Sec66"/>
</dbReference>
<dbReference type="PhylomeDB" id="A0A0G4FFK8"/>
<organism evidence="3 4">
    <name type="scientific">Vitrella brassicaformis (strain CCMP3155)</name>
    <dbReference type="NCBI Taxonomy" id="1169540"/>
    <lineage>
        <taxon>Eukaryota</taxon>
        <taxon>Sar</taxon>
        <taxon>Alveolata</taxon>
        <taxon>Colpodellida</taxon>
        <taxon>Vitrellaceae</taxon>
        <taxon>Vitrella</taxon>
    </lineage>
</organism>
<dbReference type="PANTHER" id="PTHR28229">
    <property type="entry name" value="TRANSLOCATION PROTEIN SEC66"/>
    <property type="match status" value="1"/>
</dbReference>
<dbReference type="EMBL" id="CDMY01000421">
    <property type="protein sequence ID" value="CEM11653.1"/>
    <property type="molecule type" value="Genomic_DNA"/>
</dbReference>
<reference evidence="3 4" key="1">
    <citation type="submission" date="2014-11" db="EMBL/GenBank/DDBJ databases">
        <authorList>
            <person name="Zhu J."/>
            <person name="Qi W."/>
            <person name="Song R."/>
        </authorList>
    </citation>
    <scope>NUCLEOTIDE SEQUENCE [LARGE SCALE GENOMIC DNA]</scope>
</reference>
<dbReference type="Pfam" id="PF09802">
    <property type="entry name" value="Sec66"/>
    <property type="match status" value="1"/>
</dbReference>
<feature type="compositionally biased region" description="Basic residues" evidence="1">
    <location>
        <begin position="284"/>
        <end position="294"/>
    </location>
</feature>
<feature type="transmembrane region" description="Helical" evidence="2">
    <location>
        <begin position="6"/>
        <end position="27"/>
    </location>
</feature>
<proteinExistence type="predicted"/>
<feature type="compositionally biased region" description="Low complexity" evidence="1">
    <location>
        <begin position="261"/>
        <end position="275"/>
    </location>
</feature>
<keyword evidence="4" id="KW-1185">Reference proteome</keyword>
<keyword evidence="2" id="KW-0812">Transmembrane</keyword>
<dbReference type="AlphaFoldDB" id="A0A0G4FFK8"/>
<feature type="region of interest" description="Disordered" evidence="1">
    <location>
        <begin position="255"/>
        <end position="294"/>
    </location>
</feature>
<gene>
    <name evidence="3" type="ORF">Vbra_15178</name>
</gene>
<feature type="region of interest" description="Disordered" evidence="1">
    <location>
        <begin position="211"/>
        <end position="241"/>
    </location>
</feature>
<name>A0A0G4FFK8_VITBC</name>
<sequence length="294" mass="34241">MFDLVIDVLIVVVCLVILGGAAGYMLWSEWKSQKSSTGFFQEAELRLGYPVPRNEIRYYDKIRTDAMRKFQRENPEYTEVPINEFGEEDETLSDTDEPDEFTTSWLRQLSPEEKRLMRTGLMKRAIANLPRYQEIQKDYPGKEALYRRRLISEHHWQLIRAAYKDLVDEINFIQKEAECLEDGWGQRIFPQAYQLWRANLLREAQQKEVEKRQKQKEKEAEKLKKQKEHEEKIKQQKLEKEQRLAEKKAAALIKAEEEAKCQASSKSSSAKAAPKSGGGGNHSSKTKPNGKKES</sequence>
<dbReference type="OrthoDB" id="348601at2759"/>
<dbReference type="GO" id="GO:0031204">
    <property type="term" value="P:post-translational protein targeting to membrane, translocation"/>
    <property type="evidence" value="ECO:0007669"/>
    <property type="project" value="InterPro"/>
</dbReference>
<keyword evidence="2" id="KW-0472">Membrane</keyword>
<dbReference type="VEuPathDB" id="CryptoDB:Vbra_15178"/>
<evidence type="ECO:0000256" key="1">
    <source>
        <dbReference type="SAM" id="MobiDB-lite"/>
    </source>
</evidence>
<dbReference type="InParanoid" id="A0A0G4FFK8"/>
<protein>
    <submittedName>
        <fullName evidence="3">Uncharacterized protein</fullName>
    </submittedName>
</protein>
<evidence type="ECO:0000313" key="4">
    <source>
        <dbReference type="Proteomes" id="UP000041254"/>
    </source>
</evidence>
<evidence type="ECO:0000256" key="2">
    <source>
        <dbReference type="SAM" id="Phobius"/>
    </source>
</evidence>
<dbReference type="Proteomes" id="UP000041254">
    <property type="component" value="Unassembled WGS sequence"/>
</dbReference>
<accession>A0A0G4FFK8</accession>
<dbReference type="OMA" id="ECLEPQW"/>
<keyword evidence="2" id="KW-1133">Transmembrane helix</keyword>